<accession>A0AAJ0EXE6</accession>
<dbReference type="AlphaFoldDB" id="A0AAJ0EXE6"/>
<keyword evidence="1" id="KW-0732">Signal</keyword>
<proteinExistence type="predicted"/>
<comment type="caution">
    <text evidence="2">The sequence shown here is derived from an EMBL/GenBank/DDBJ whole genome shotgun (WGS) entry which is preliminary data.</text>
</comment>
<reference evidence="2" key="1">
    <citation type="submission" date="2021-06" db="EMBL/GenBank/DDBJ databases">
        <title>Comparative genomics, transcriptomics and evolutionary studies reveal genomic signatures of adaptation to plant cell wall in hemibiotrophic fungi.</title>
        <authorList>
            <consortium name="DOE Joint Genome Institute"/>
            <person name="Baroncelli R."/>
            <person name="Diaz J.F."/>
            <person name="Benocci T."/>
            <person name="Peng M."/>
            <person name="Battaglia E."/>
            <person name="Haridas S."/>
            <person name="Andreopoulos W."/>
            <person name="Labutti K."/>
            <person name="Pangilinan J."/>
            <person name="Floch G.L."/>
            <person name="Makela M.R."/>
            <person name="Henrissat B."/>
            <person name="Grigoriev I.V."/>
            <person name="Crouch J.A."/>
            <person name="De Vries R.P."/>
            <person name="Sukno S.A."/>
            <person name="Thon M.R."/>
        </authorList>
    </citation>
    <scope>NUCLEOTIDE SEQUENCE</scope>
    <source>
        <strain evidence="2">CBS 193.32</strain>
    </source>
</reference>
<keyword evidence="3" id="KW-1185">Reference proteome</keyword>
<evidence type="ECO:0000256" key="1">
    <source>
        <dbReference type="SAM" id="SignalP"/>
    </source>
</evidence>
<dbReference type="EMBL" id="JAHMHR010000022">
    <property type="protein sequence ID" value="KAK1675129.1"/>
    <property type="molecule type" value="Genomic_DNA"/>
</dbReference>
<feature type="chain" id="PRO_5042492216" description="Secreted protein" evidence="1">
    <location>
        <begin position="22"/>
        <end position="83"/>
    </location>
</feature>
<evidence type="ECO:0008006" key="4">
    <source>
        <dbReference type="Google" id="ProtNLM"/>
    </source>
</evidence>
<dbReference type="RefSeq" id="XP_060429132.1">
    <property type="nucleotide sequence ID" value="XM_060574969.1"/>
</dbReference>
<evidence type="ECO:0000313" key="2">
    <source>
        <dbReference type="EMBL" id="KAK1675129.1"/>
    </source>
</evidence>
<protein>
    <recommendedName>
        <fullName evidence="4">Secreted protein</fullName>
    </recommendedName>
</protein>
<evidence type="ECO:0000313" key="3">
    <source>
        <dbReference type="Proteomes" id="UP001224890"/>
    </source>
</evidence>
<feature type="signal peptide" evidence="1">
    <location>
        <begin position="1"/>
        <end position="21"/>
    </location>
</feature>
<organism evidence="2 3">
    <name type="scientific">Colletotrichum godetiae</name>
    <dbReference type="NCBI Taxonomy" id="1209918"/>
    <lineage>
        <taxon>Eukaryota</taxon>
        <taxon>Fungi</taxon>
        <taxon>Dikarya</taxon>
        <taxon>Ascomycota</taxon>
        <taxon>Pezizomycotina</taxon>
        <taxon>Sordariomycetes</taxon>
        <taxon>Hypocreomycetidae</taxon>
        <taxon>Glomerellales</taxon>
        <taxon>Glomerellaceae</taxon>
        <taxon>Colletotrichum</taxon>
        <taxon>Colletotrichum acutatum species complex</taxon>
    </lineage>
</organism>
<name>A0AAJ0EXE6_9PEZI</name>
<gene>
    <name evidence="2" type="ORF">BDP55DRAFT_664683</name>
</gene>
<dbReference type="GeneID" id="85459495"/>
<dbReference type="Proteomes" id="UP001224890">
    <property type="component" value="Unassembled WGS sequence"/>
</dbReference>
<sequence>MCKVVCRVCCLLAVRFVTVQALGAGCRVQGETAKCHGETVIYLHDSKKERSGRLKPCQVDGTQVSVIHNLKIQLFLRNVHVGN</sequence>
<dbReference type="PROSITE" id="PS51257">
    <property type="entry name" value="PROKAR_LIPOPROTEIN"/>
    <property type="match status" value="1"/>
</dbReference>